<evidence type="ECO:0000313" key="2">
    <source>
        <dbReference type="Proteomes" id="UP000507245"/>
    </source>
</evidence>
<sequence>MSSNLRRYDVSLSSKGKAIASDGKTEKRMEELQKPDINLCHQHFPVEENTTILSPQKELPPKWLYRGTGAFKTKSITG</sequence>
<organism evidence="1 2">
    <name type="scientific">Prunus armeniaca</name>
    <name type="common">Apricot</name>
    <name type="synonym">Armeniaca vulgaris</name>
    <dbReference type="NCBI Taxonomy" id="36596"/>
    <lineage>
        <taxon>Eukaryota</taxon>
        <taxon>Viridiplantae</taxon>
        <taxon>Streptophyta</taxon>
        <taxon>Embryophyta</taxon>
        <taxon>Tracheophyta</taxon>
        <taxon>Spermatophyta</taxon>
        <taxon>Magnoliopsida</taxon>
        <taxon>eudicotyledons</taxon>
        <taxon>Gunneridae</taxon>
        <taxon>Pentapetalae</taxon>
        <taxon>rosids</taxon>
        <taxon>fabids</taxon>
        <taxon>Rosales</taxon>
        <taxon>Rosaceae</taxon>
        <taxon>Amygdaloideae</taxon>
        <taxon>Amygdaleae</taxon>
        <taxon>Prunus</taxon>
    </lineage>
</organism>
<dbReference type="EMBL" id="CAEKKB010000003">
    <property type="protein sequence ID" value="CAB4305332.1"/>
    <property type="molecule type" value="Genomic_DNA"/>
</dbReference>
<accession>A0A6J5X019</accession>
<dbReference type="Proteomes" id="UP000507245">
    <property type="component" value="Unassembled WGS sequence"/>
</dbReference>
<dbReference type="AlphaFoldDB" id="A0A6J5X019"/>
<protein>
    <submittedName>
        <fullName evidence="1">Uncharacterized protein</fullName>
    </submittedName>
</protein>
<proteinExistence type="predicted"/>
<gene>
    <name evidence="1" type="ORF">ORAREDHAP_LOCUS23315</name>
</gene>
<name>A0A6J5X019_PRUAR</name>
<reference evidence="2" key="1">
    <citation type="journal article" date="2020" name="Genome Biol.">
        <title>Gamete binning: chromosome-level and haplotype-resolved genome assembly enabled by high-throughput single-cell sequencing of gamete genomes.</title>
        <authorList>
            <person name="Campoy J.A."/>
            <person name="Sun H."/>
            <person name="Goel M."/>
            <person name="Jiao W.-B."/>
            <person name="Folz-Donahue K."/>
            <person name="Wang N."/>
            <person name="Rubio M."/>
            <person name="Liu C."/>
            <person name="Kukat C."/>
            <person name="Ruiz D."/>
            <person name="Huettel B."/>
            <person name="Schneeberger K."/>
        </authorList>
    </citation>
    <scope>NUCLEOTIDE SEQUENCE [LARGE SCALE GENOMIC DNA]</scope>
    <source>
        <strain evidence="2">cv. Rojo Pasion</strain>
    </source>
</reference>
<keyword evidence="2" id="KW-1185">Reference proteome</keyword>
<evidence type="ECO:0000313" key="1">
    <source>
        <dbReference type="EMBL" id="CAB4305332.1"/>
    </source>
</evidence>